<dbReference type="PANTHER" id="PTHR23274:SF48">
    <property type="entry name" value="ATP-DEPENDENT DNA HELICASE"/>
    <property type="match status" value="1"/>
</dbReference>
<dbReference type="InterPro" id="IPR027417">
    <property type="entry name" value="P-loop_NTPase"/>
</dbReference>
<accession>A0A834SQ89</accession>
<comment type="caution">
    <text evidence="2">The sequence shown here is derived from an EMBL/GenBank/DDBJ whole genome shotgun (WGS) entry which is preliminary data.</text>
</comment>
<proteinExistence type="predicted"/>
<dbReference type="GO" id="GO:0004386">
    <property type="term" value="F:helicase activity"/>
    <property type="evidence" value="ECO:0007669"/>
    <property type="project" value="UniProtKB-KW"/>
</dbReference>
<dbReference type="Pfam" id="PF21530">
    <property type="entry name" value="Pif1_2B_dom"/>
    <property type="match status" value="1"/>
</dbReference>
<organism evidence="2 3">
    <name type="scientific">Senna tora</name>
    <dbReference type="NCBI Taxonomy" id="362788"/>
    <lineage>
        <taxon>Eukaryota</taxon>
        <taxon>Viridiplantae</taxon>
        <taxon>Streptophyta</taxon>
        <taxon>Embryophyta</taxon>
        <taxon>Tracheophyta</taxon>
        <taxon>Spermatophyta</taxon>
        <taxon>Magnoliopsida</taxon>
        <taxon>eudicotyledons</taxon>
        <taxon>Gunneridae</taxon>
        <taxon>Pentapetalae</taxon>
        <taxon>rosids</taxon>
        <taxon>fabids</taxon>
        <taxon>Fabales</taxon>
        <taxon>Fabaceae</taxon>
        <taxon>Caesalpinioideae</taxon>
        <taxon>Cassia clade</taxon>
        <taxon>Senna</taxon>
    </lineage>
</organism>
<keyword evidence="2" id="KW-0347">Helicase</keyword>
<keyword evidence="2" id="KW-0378">Hydrolase</keyword>
<keyword evidence="3" id="KW-1185">Reference proteome</keyword>
<dbReference type="EMBL" id="JAAIUW010000012">
    <property type="protein sequence ID" value="KAF7807013.1"/>
    <property type="molecule type" value="Genomic_DNA"/>
</dbReference>
<dbReference type="AlphaFoldDB" id="A0A834SQ89"/>
<name>A0A834SQ89_9FABA</name>
<evidence type="ECO:0000313" key="3">
    <source>
        <dbReference type="Proteomes" id="UP000634136"/>
    </source>
</evidence>
<keyword evidence="2" id="KW-0547">Nucleotide-binding</keyword>
<protein>
    <submittedName>
        <fullName evidence="2">ATP-dependent DNA helicase PIF1-like</fullName>
    </submittedName>
</protein>
<sequence length="186" mass="20701">MDSKNLRHKNKQHLSPLKSVSSNKRFKCKPVDDEARLPSIPQFSRPPILSDITNVYTTEFLNTISGSGLPYHQLKLKVGAPIMLLCNIDRSMGLCNGTILIITRICDHVIEESIMSGKFAGEKILIARMLISHSDSKLPFKFQRHQFPVVLSFAMTINKSQGQTLSNGAAAEEDELVPIDDGIAPW</sequence>
<keyword evidence="2" id="KW-0067">ATP-binding</keyword>
<dbReference type="SUPFAM" id="SSF52540">
    <property type="entry name" value="P-loop containing nucleoside triphosphate hydrolases"/>
    <property type="match status" value="1"/>
</dbReference>
<dbReference type="PANTHER" id="PTHR23274">
    <property type="entry name" value="DNA HELICASE-RELATED"/>
    <property type="match status" value="1"/>
</dbReference>
<gene>
    <name evidence="2" type="ORF">G2W53_039174</name>
</gene>
<dbReference type="GO" id="GO:0006260">
    <property type="term" value="P:DNA replication"/>
    <property type="evidence" value="ECO:0007669"/>
    <property type="project" value="TreeGrafter"/>
</dbReference>
<evidence type="ECO:0000313" key="2">
    <source>
        <dbReference type="EMBL" id="KAF7807013.1"/>
    </source>
</evidence>
<dbReference type="Proteomes" id="UP000634136">
    <property type="component" value="Unassembled WGS sequence"/>
</dbReference>
<evidence type="ECO:0000259" key="1">
    <source>
        <dbReference type="Pfam" id="PF21530"/>
    </source>
</evidence>
<dbReference type="OrthoDB" id="1934841at2759"/>
<feature type="domain" description="DNA helicase Pif1-like 2B" evidence="1">
    <location>
        <begin position="59"/>
        <end position="104"/>
    </location>
</feature>
<dbReference type="InterPro" id="IPR049163">
    <property type="entry name" value="Pif1-like_2B_dom"/>
</dbReference>
<reference evidence="2" key="1">
    <citation type="submission" date="2020-09" db="EMBL/GenBank/DDBJ databases">
        <title>Genome-Enabled Discovery of Anthraquinone Biosynthesis in Senna tora.</title>
        <authorList>
            <person name="Kang S.-H."/>
            <person name="Pandey R.P."/>
            <person name="Lee C.-M."/>
            <person name="Sim J.-S."/>
            <person name="Jeong J.-T."/>
            <person name="Choi B.-S."/>
            <person name="Jung M."/>
            <person name="Ginzburg D."/>
            <person name="Zhao K."/>
            <person name="Won S.Y."/>
            <person name="Oh T.-J."/>
            <person name="Yu Y."/>
            <person name="Kim N.-H."/>
            <person name="Lee O.R."/>
            <person name="Lee T.-H."/>
            <person name="Bashyal P."/>
            <person name="Kim T.-S."/>
            <person name="Lee W.-H."/>
            <person name="Kawkins C."/>
            <person name="Kim C.-K."/>
            <person name="Kim J.S."/>
            <person name="Ahn B.O."/>
            <person name="Rhee S.Y."/>
            <person name="Sohng J.K."/>
        </authorList>
    </citation>
    <scope>NUCLEOTIDE SEQUENCE</scope>
    <source>
        <tissue evidence="2">Leaf</tissue>
    </source>
</reference>
<dbReference type="GO" id="GO:0005657">
    <property type="term" value="C:replication fork"/>
    <property type="evidence" value="ECO:0007669"/>
    <property type="project" value="TreeGrafter"/>
</dbReference>